<evidence type="ECO:0008006" key="4">
    <source>
        <dbReference type="Google" id="ProtNLM"/>
    </source>
</evidence>
<name>A0A226DZ08_FOLCA</name>
<dbReference type="PANTHER" id="PTHR47331:SF5">
    <property type="entry name" value="RIBONUCLEASE H"/>
    <property type="match status" value="1"/>
</dbReference>
<dbReference type="AlphaFoldDB" id="A0A226DZ08"/>
<evidence type="ECO:0000313" key="3">
    <source>
        <dbReference type="Proteomes" id="UP000198287"/>
    </source>
</evidence>
<accession>A0A226DZ08</accession>
<gene>
    <name evidence="2" type="ORF">Fcan01_14395</name>
</gene>
<feature type="compositionally biased region" description="Basic and acidic residues" evidence="1">
    <location>
        <begin position="116"/>
        <end position="131"/>
    </location>
</feature>
<protein>
    <recommendedName>
        <fullName evidence="4">CCHC-type domain-containing protein</fullName>
    </recommendedName>
</protein>
<reference evidence="2 3" key="1">
    <citation type="submission" date="2015-12" db="EMBL/GenBank/DDBJ databases">
        <title>The genome of Folsomia candida.</title>
        <authorList>
            <person name="Faddeeva A."/>
            <person name="Derks M.F."/>
            <person name="Anvar Y."/>
            <person name="Smit S."/>
            <person name="Van Straalen N."/>
            <person name="Roelofs D."/>
        </authorList>
    </citation>
    <scope>NUCLEOTIDE SEQUENCE [LARGE SCALE GENOMIC DNA]</scope>
    <source>
        <strain evidence="2 3">VU population</strain>
        <tissue evidence="2">Whole body</tissue>
    </source>
</reference>
<dbReference type="EMBL" id="LNIX01000008">
    <property type="protein sequence ID" value="OXA50682.1"/>
    <property type="molecule type" value="Genomic_DNA"/>
</dbReference>
<dbReference type="Proteomes" id="UP000198287">
    <property type="component" value="Unassembled WGS sequence"/>
</dbReference>
<evidence type="ECO:0000256" key="1">
    <source>
        <dbReference type="SAM" id="MobiDB-lite"/>
    </source>
</evidence>
<comment type="caution">
    <text evidence="2">The sequence shown here is derived from an EMBL/GenBank/DDBJ whole genome shotgun (WGS) entry which is preliminary data.</text>
</comment>
<evidence type="ECO:0000313" key="2">
    <source>
        <dbReference type="EMBL" id="OXA50682.1"/>
    </source>
</evidence>
<proteinExistence type="predicted"/>
<keyword evidence="3" id="KW-1185">Reference proteome</keyword>
<organism evidence="2 3">
    <name type="scientific">Folsomia candida</name>
    <name type="common">Springtail</name>
    <dbReference type="NCBI Taxonomy" id="158441"/>
    <lineage>
        <taxon>Eukaryota</taxon>
        <taxon>Metazoa</taxon>
        <taxon>Ecdysozoa</taxon>
        <taxon>Arthropoda</taxon>
        <taxon>Hexapoda</taxon>
        <taxon>Collembola</taxon>
        <taxon>Entomobryomorpha</taxon>
        <taxon>Isotomoidea</taxon>
        <taxon>Isotomidae</taxon>
        <taxon>Proisotominae</taxon>
        <taxon>Folsomia</taxon>
    </lineage>
</organism>
<sequence>MESCRHHELDGDLDGVKDDGAFEFYSHQDDVNKDDHVSVTPPVNPTLSTEFAQRRFGNEEHIITSMIDAVRSTPPIREDKLETVIEMGTAVGNLEDFAVWMEMMMDCACEHVPPSTKDRNQQDKTNNDWRKKSQVHTASEKPDRKCNFCDKNHPTHSCQVVRDAAPNDGMQMIAAKKLCFSCLTPGHSSKQCKRKLKCGIDGCNFFHNRLLHGAQPVQAAYRQADQHRSESQVHVINATSLRYVPVEVSGPGGSEVI</sequence>
<feature type="region of interest" description="Disordered" evidence="1">
    <location>
        <begin position="112"/>
        <end position="143"/>
    </location>
</feature>
<dbReference type="PANTHER" id="PTHR47331">
    <property type="entry name" value="PHD-TYPE DOMAIN-CONTAINING PROTEIN"/>
    <property type="match status" value="1"/>
</dbReference>